<keyword evidence="3 5" id="KW-0238">DNA-binding</keyword>
<organism evidence="7 8">
    <name type="scientific">Oceanobacillus piezotolerans</name>
    <dbReference type="NCBI Taxonomy" id="2448030"/>
    <lineage>
        <taxon>Bacteria</taxon>
        <taxon>Bacillati</taxon>
        <taxon>Bacillota</taxon>
        <taxon>Bacilli</taxon>
        <taxon>Bacillales</taxon>
        <taxon>Bacillaceae</taxon>
        <taxon>Oceanobacillus</taxon>
    </lineage>
</organism>
<dbReference type="InterPro" id="IPR036271">
    <property type="entry name" value="Tet_transcr_reg_TetR-rel_C_sf"/>
</dbReference>
<evidence type="ECO:0000256" key="1">
    <source>
        <dbReference type="ARBA" id="ARBA00022491"/>
    </source>
</evidence>
<dbReference type="PANTHER" id="PTHR43479">
    <property type="entry name" value="ACREF/ENVCD OPERON REPRESSOR-RELATED"/>
    <property type="match status" value="1"/>
</dbReference>
<feature type="domain" description="HTH tetR-type" evidence="6">
    <location>
        <begin position="16"/>
        <end position="76"/>
    </location>
</feature>
<gene>
    <name evidence="7" type="ORF">D8M04_15640</name>
</gene>
<dbReference type="PRINTS" id="PR00455">
    <property type="entry name" value="HTHTETR"/>
</dbReference>
<dbReference type="OrthoDB" id="9780824at2"/>
<evidence type="ECO:0000259" key="6">
    <source>
        <dbReference type="PROSITE" id="PS50977"/>
    </source>
</evidence>
<dbReference type="InterPro" id="IPR023772">
    <property type="entry name" value="DNA-bd_HTH_TetR-type_CS"/>
</dbReference>
<dbReference type="Proteomes" id="UP000270219">
    <property type="component" value="Unassembled WGS sequence"/>
</dbReference>
<keyword evidence="1" id="KW-0678">Repressor</keyword>
<dbReference type="SUPFAM" id="SSF48498">
    <property type="entry name" value="Tetracyclin repressor-like, C-terminal domain"/>
    <property type="match status" value="1"/>
</dbReference>
<dbReference type="InterPro" id="IPR001647">
    <property type="entry name" value="HTH_TetR"/>
</dbReference>
<evidence type="ECO:0000256" key="3">
    <source>
        <dbReference type="ARBA" id="ARBA00023125"/>
    </source>
</evidence>
<dbReference type="EMBL" id="RCHR01000006">
    <property type="protein sequence ID" value="RLL42017.1"/>
    <property type="molecule type" value="Genomic_DNA"/>
</dbReference>
<feature type="DNA-binding region" description="H-T-H motif" evidence="5">
    <location>
        <begin position="39"/>
        <end position="58"/>
    </location>
</feature>
<name>A0A498D7T4_9BACI</name>
<dbReference type="InterPro" id="IPR009057">
    <property type="entry name" value="Homeodomain-like_sf"/>
</dbReference>
<evidence type="ECO:0000256" key="4">
    <source>
        <dbReference type="ARBA" id="ARBA00023163"/>
    </source>
</evidence>
<evidence type="ECO:0000313" key="8">
    <source>
        <dbReference type="Proteomes" id="UP000270219"/>
    </source>
</evidence>
<dbReference type="GO" id="GO:0045892">
    <property type="term" value="P:negative regulation of DNA-templated transcription"/>
    <property type="evidence" value="ECO:0007669"/>
    <property type="project" value="UniProtKB-ARBA"/>
</dbReference>
<dbReference type="Pfam" id="PF00440">
    <property type="entry name" value="TetR_N"/>
    <property type="match status" value="1"/>
</dbReference>
<dbReference type="AlphaFoldDB" id="A0A498D7T4"/>
<dbReference type="PROSITE" id="PS50977">
    <property type="entry name" value="HTH_TETR_2"/>
    <property type="match status" value="1"/>
</dbReference>
<evidence type="ECO:0000256" key="5">
    <source>
        <dbReference type="PROSITE-ProRule" id="PRU00335"/>
    </source>
</evidence>
<keyword evidence="4" id="KW-0804">Transcription</keyword>
<dbReference type="Gene3D" id="1.10.357.10">
    <property type="entry name" value="Tetracycline Repressor, domain 2"/>
    <property type="match status" value="1"/>
</dbReference>
<sequence>MRIRGVNVSKDNEKLTEKQRAIIDAAIELFAEKGFAATSTNEIAKKAEVAEGTIFKHFKSKKGLLMSVVSPMMVKLMAPFIKNDINKVIDKEYDTFQEFIREMIENRTEFLKKNLPLLRILIQEIPFHPELKEQFIEHIGKDIFAKLIIVVEHFQAKGQIIDADPYTIIRMVAGSIFAYIIARHVVVPEGNWDREEVEIERIIELISNGITPRE</sequence>
<dbReference type="GO" id="GO:0003677">
    <property type="term" value="F:DNA binding"/>
    <property type="evidence" value="ECO:0007669"/>
    <property type="project" value="UniProtKB-UniRule"/>
</dbReference>
<keyword evidence="2" id="KW-0805">Transcription regulation</keyword>
<keyword evidence="8" id="KW-1185">Reference proteome</keyword>
<evidence type="ECO:0000313" key="7">
    <source>
        <dbReference type="EMBL" id="RLL42017.1"/>
    </source>
</evidence>
<dbReference type="PANTHER" id="PTHR43479:SF11">
    <property type="entry name" value="ACREF_ENVCD OPERON REPRESSOR-RELATED"/>
    <property type="match status" value="1"/>
</dbReference>
<comment type="caution">
    <text evidence="7">The sequence shown here is derived from an EMBL/GenBank/DDBJ whole genome shotgun (WGS) entry which is preliminary data.</text>
</comment>
<protein>
    <submittedName>
        <fullName evidence="7">TetR/AcrR family transcriptional regulator</fullName>
    </submittedName>
</protein>
<dbReference type="FunFam" id="1.10.10.60:FF:000141">
    <property type="entry name" value="TetR family transcriptional regulator"/>
    <property type="match status" value="1"/>
</dbReference>
<dbReference type="PROSITE" id="PS01081">
    <property type="entry name" value="HTH_TETR_1"/>
    <property type="match status" value="1"/>
</dbReference>
<dbReference type="InterPro" id="IPR050624">
    <property type="entry name" value="HTH-type_Tx_Regulator"/>
</dbReference>
<proteinExistence type="predicted"/>
<evidence type="ECO:0000256" key="2">
    <source>
        <dbReference type="ARBA" id="ARBA00023015"/>
    </source>
</evidence>
<dbReference type="SUPFAM" id="SSF46689">
    <property type="entry name" value="Homeodomain-like"/>
    <property type="match status" value="1"/>
</dbReference>
<accession>A0A498D7T4</accession>
<reference evidence="7 8" key="1">
    <citation type="submission" date="2018-10" db="EMBL/GenBank/DDBJ databases">
        <title>Oceanobacillus sp. YLB-02 draft genome.</title>
        <authorList>
            <person name="Yu L."/>
        </authorList>
    </citation>
    <scope>NUCLEOTIDE SEQUENCE [LARGE SCALE GENOMIC DNA]</scope>
    <source>
        <strain evidence="7 8">YLB-02</strain>
    </source>
</reference>